<evidence type="ECO:0000313" key="2">
    <source>
        <dbReference type="EMBL" id="QKD83044.1"/>
    </source>
</evidence>
<reference evidence="2 3" key="1">
    <citation type="submission" date="2020-05" db="EMBL/GenBank/DDBJ databases">
        <title>Complete genome sequence of of a novel Thermoleptolyngbya strain isolated from hot springs of Ganzi, Sichuan China.</title>
        <authorList>
            <person name="Tang J."/>
            <person name="Daroch M."/>
            <person name="Li L."/>
            <person name="Waleron K."/>
            <person name="Waleron M."/>
            <person name="Waleron M."/>
        </authorList>
    </citation>
    <scope>NUCLEOTIDE SEQUENCE [LARGE SCALE GENOMIC DNA]</scope>
    <source>
        <strain evidence="2 3">PKUAC-SCTA183</strain>
    </source>
</reference>
<evidence type="ECO:0000313" key="3">
    <source>
        <dbReference type="Proteomes" id="UP000505210"/>
    </source>
</evidence>
<feature type="transmembrane region" description="Helical" evidence="1">
    <location>
        <begin position="400"/>
        <end position="418"/>
    </location>
</feature>
<feature type="transmembrane region" description="Helical" evidence="1">
    <location>
        <begin position="366"/>
        <end position="388"/>
    </location>
</feature>
<keyword evidence="1" id="KW-0812">Transmembrane</keyword>
<feature type="transmembrane region" description="Helical" evidence="1">
    <location>
        <begin position="226"/>
        <end position="242"/>
    </location>
</feature>
<dbReference type="KEGG" id="theu:HPC62_13325"/>
<dbReference type="Proteomes" id="UP000505210">
    <property type="component" value="Chromosome"/>
</dbReference>
<keyword evidence="1" id="KW-0472">Membrane</keyword>
<evidence type="ECO:0000256" key="1">
    <source>
        <dbReference type="SAM" id="Phobius"/>
    </source>
</evidence>
<accession>A0A6M8B7N0</accession>
<sequence length="454" mass="50782">MNQVIDISVQKRGRLRIPSLVVFAFATVFFPRIVESAGAPAAINFLHFAIVPIVFVLTFTKIRNKGSSGIWVTQLLLLGLFFLLLSMTISAFLNKAGLVNLFIGYMLLAEPFFLLAIIVYTPMSARNVRWMRGWILAFGASNVLLALAQKLLISIGVLRVTRMTVADNIQGVFYLSGAGHVVSASVSLTFGLYYFASAKNSPLWLRITVFVSTILQLLFADAKQTLLVFLAAWGILILVKLTDIRVVIQYIISGILAFYSFLWALRNVPLFAAFNGWIRPGLYGPDGDATVLKLSGFSIIVSFYENFLNWLWGLGPGHTVGRLGGWLLKEYSSLLSPLGATTRPVSSEVGRVWGESYLDSSFFSPLFGWIGIWGDFGLLGLGVYLFLWWVVWHFLCQDDFSKFTVITVFIFGFIFTQMEEPGYMLTVTTLLGLRWQELCAKETPPTRRVYLQLS</sequence>
<proteinExistence type="predicted"/>
<feature type="transmembrane region" description="Helical" evidence="1">
    <location>
        <begin position="15"/>
        <end position="33"/>
    </location>
</feature>
<feature type="transmembrane region" description="Helical" evidence="1">
    <location>
        <begin position="247"/>
        <end position="265"/>
    </location>
</feature>
<feature type="transmembrane region" description="Helical" evidence="1">
    <location>
        <begin position="39"/>
        <end position="59"/>
    </location>
</feature>
<evidence type="ECO:0008006" key="4">
    <source>
        <dbReference type="Google" id="ProtNLM"/>
    </source>
</evidence>
<keyword evidence="1" id="KW-1133">Transmembrane helix</keyword>
<feature type="transmembrane region" description="Helical" evidence="1">
    <location>
        <begin position="133"/>
        <end position="153"/>
    </location>
</feature>
<gene>
    <name evidence="2" type="ORF">HPC62_13325</name>
</gene>
<dbReference type="AlphaFoldDB" id="A0A6M8B7N0"/>
<dbReference type="EMBL" id="CP053661">
    <property type="protein sequence ID" value="QKD83044.1"/>
    <property type="molecule type" value="Genomic_DNA"/>
</dbReference>
<feature type="transmembrane region" description="Helical" evidence="1">
    <location>
        <begin position="71"/>
        <end position="93"/>
    </location>
</feature>
<keyword evidence="3" id="KW-1185">Reference proteome</keyword>
<feature type="transmembrane region" description="Helical" evidence="1">
    <location>
        <begin position="173"/>
        <end position="196"/>
    </location>
</feature>
<organism evidence="2 3">
    <name type="scientific">Thermoleptolyngbya sichuanensis A183</name>
    <dbReference type="NCBI Taxonomy" id="2737172"/>
    <lineage>
        <taxon>Bacteria</taxon>
        <taxon>Bacillati</taxon>
        <taxon>Cyanobacteriota</taxon>
        <taxon>Cyanophyceae</taxon>
        <taxon>Oculatellales</taxon>
        <taxon>Oculatellaceae</taxon>
        <taxon>Thermoleptolyngbya</taxon>
        <taxon>Thermoleptolyngbya sichuanensis</taxon>
    </lineage>
</organism>
<name>A0A6M8B7N0_9CYAN</name>
<feature type="transmembrane region" description="Helical" evidence="1">
    <location>
        <begin position="99"/>
        <end position="121"/>
    </location>
</feature>
<protein>
    <recommendedName>
        <fullName evidence="4">O-antigen ligase family protein</fullName>
    </recommendedName>
</protein>